<reference evidence="1" key="1">
    <citation type="submission" date="2020-01" db="EMBL/GenBank/DDBJ databases">
        <title>Genome sequence of Kobresia littledalei, the first chromosome-level genome in the family Cyperaceae.</title>
        <authorList>
            <person name="Qu G."/>
        </authorList>
    </citation>
    <scope>NUCLEOTIDE SEQUENCE</scope>
    <source>
        <strain evidence="1">C.B.Clarke</strain>
        <tissue evidence="1">Leaf</tissue>
    </source>
</reference>
<name>A0A833VD67_9POAL</name>
<comment type="caution">
    <text evidence="1">The sequence shown here is derived from an EMBL/GenBank/DDBJ whole genome shotgun (WGS) entry which is preliminary data.</text>
</comment>
<organism evidence="1 2">
    <name type="scientific">Carex littledalei</name>
    <dbReference type="NCBI Taxonomy" id="544730"/>
    <lineage>
        <taxon>Eukaryota</taxon>
        <taxon>Viridiplantae</taxon>
        <taxon>Streptophyta</taxon>
        <taxon>Embryophyta</taxon>
        <taxon>Tracheophyta</taxon>
        <taxon>Spermatophyta</taxon>
        <taxon>Magnoliopsida</taxon>
        <taxon>Liliopsida</taxon>
        <taxon>Poales</taxon>
        <taxon>Cyperaceae</taxon>
        <taxon>Cyperoideae</taxon>
        <taxon>Cariceae</taxon>
        <taxon>Carex</taxon>
        <taxon>Carex subgen. Euthyceras</taxon>
    </lineage>
</organism>
<evidence type="ECO:0000313" key="1">
    <source>
        <dbReference type="EMBL" id="KAF3334812.1"/>
    </source>
</evidence>
<dbReference type="AlphaFoldDB" id="A0A833VD67"/>
<sequence length="130" mass="15291">MEILLHVHQSSNFQTPFFLDWHARGAKRYHLHLPKTKKRNRLSISRHSSLSFPLLSISRDRAFRFLATICFGLTSLRYCDLRQVRAEFQHLSLPVHAQHVAFSTAIKRFGDLFVVLILVTLATPWRKNYF</sequence>
<keyword evidence="2" id="KW-1185">Reference proteome</keyword>
<protein>
    <submittedName>
        <fullName evidence="1">Uncharacterized protein</fullName>
    </submittedName>
</protein>
<proteinExistence type="predicted"/>
<evidence type="ECO:0000313" key="2">
    <source>
        <dbReference type="Proteomes" id="UP000623129"/>
    </source>
</evidence>
<accession>A0A833VD67</accession>
<dbReference type="EMBL" id="SWLB01000009">
    <property type="protein sequence ID" value="KAF3334812.1"/>
    <property type="molecule type" value="Genomic_DNA"/>
</dbReference>
<dbReference type="Proteomes" id="UP000623129">
    <property type="component" value="Unassembled WGS sequence"/>
</dbReference>
<gene>
    <name evidence="1" type="ORF">FCM35_KLT21416</name>
</gene>